<keyword evidence="2" id="KW-1185">Reference proteome</keyword>
<dbReference type="AlphaFoldDB" id="A0A9N9KA50"/>
<protein>
    <submittedName>
        <fullName evidence="1">14450_t:CDS:1</fullName>
    </submittedName>
</protein>
<accession>A0A9N9KA50</accession>
<feature type="non-terminal residue" evidence="1">
    <location>
        <position position="1"/>
    </location>
</feature>
<organism evidence="1 2">
    <name type="scientific">Racocetra fulgida</name>
    <dbReference type="NCBI Taxonomy" id="60492"/>
    <lineage>
        <taxon>Eukaryota</taxon>
        <taxon>Fungi</taxon>
        <taxon>Fungi incertae sedis</taxon>
        <taxon>Mucoromycota</taxon>
        <taxon>Glomeromycotina</taxon>
        <taxon>Glomeromycetes</taxon>
        <taxon>Diversisporales</taxon>
        <taxon>Gigasporaceae</taxon>
        <taxon>Racocetra</taxon>
    </lineage>
</organism>
<evidence type="ECO:0000313" key="1">
    <source>
        <dbReference type="EMBL" id="CAG8819651.1"/>
    </source>
</evidence>
<dbReference type="EMBL" id="CAJVPZ010097814">
    <property type="protein sequence ID" value="CAG8819651.1"/>
    <property type="molecule type" value="Genomic_DNA"/>
</dbReference>
<proteinExistence type="predicted"/>
<sequence>QLSAISFIFEKNFDIYKQLLGFIEKSITNIPIDLLLQSASFVGTLEPYIIKDFIKTFSEKLKPLIGAIDDALIKIIAQICGDSSAPSLNIPN</sequence>
<dbReference type="Proteomes" id="UP000789396">
    <property type="component" value="Unassembled WGS sequence"/>
</dbReference>
<reference evidence="1" key="1">
    <citation type="submission" date="2021-06" db="EMBL/GenBank/DDBJ databases">
        <authorList>
            <person name="Kallberg Y."/>
            <person name="Tangrot J."/>
            <person name="Rosling A."/>
        </authorList>
    </citation>
    <scope>NUCLEOTIDE SEQUENCE</scope>
    <source>
        <strain evidence="1">IN212</strain>
    </source>
</reference>
<feature type="non-terminal residue" evidence="1">
    <location>
        <position position="92"/>
    </location>
</feature>
<gene>
    <name evidence="1" type="ORF">RFULGI_LOCUS19524</name>
</gene>
<name>A0A9N9KA50_9GLOM</name>
<comment type="caution">
    <text evidence="1">The sequence shown here is derived from an EMBL/GenBank/DDBJ whole genome shotgun (WGS) entry which is preliminary data.</text>
</comment>
<evidence type="ECO:0000313" key="2">
    <source>
        <dbReference type="Proteomes" id="UP000789396"/>
    </source>
</evidence>
<dbReference type="OrthoDB" id="2393717at2759"/>